<sequence>MKINQLSYYDHKRQWRIEPIQFSDFNLLVGVSGVGKTRILKAILDLQKISEGESLNGIEWDIQFTHENNQYHWSGQFECNISASATLIWKDGEDKFSNKSSFRINNEFLFKNGELIIDRNESEIKFKNNTLPIKLSPIQSVTKILSEERDISPVRHGLNKIIFANELSKYSEILTSLMIDQDNIKELTHFISEYADKNYRSGIIQKYYQSNLPVQSKLTLAFYEKDPIFQVIKERFISIFEQIEDIKIEEDEEDENEETNFNISIQKKALLTIKIKERGINHWISQKYISSGMYKTLIQISECYLAAEGSVILIDEFENSLGVNCINVLSDLLSESRNLQFIITSHHPYIINKVGMEHWKIVTRKGGVVTAKDAKDFGLGKSRHEAFMQLINLDEYNEGISA</sequence>
<dbReference type="RefSeq" id="WP_190383033.1">
    <property type="nucleotide sequence ID" value="NZ_JACJQT010000024.1"/>
</dbReference>
<dbReference type="Gene3D" id="3.40.50.300">
    <property type="entry name" value="P-loop containing nucleotide triphosphate hydrolases"/>
    <property type="match status" value="1"/>
</dbReference>
<dbReference type="Pfam" id="PF13304">
    <property type="entry name" value="AAA_21"/>
    <property type="match status" value="1"/>
</dbReference>
<dbReference type="InterPro" id="IPR003959">
    <property type="entry name" value="ATPase_AAA_core"/>
</dbReference>
<accession>A0ABR8BY73</accession>
<dbReference type="PANTHER" id="PTHR43581:SF4">
    <property type="entry name" value="ATP_GTP PHOSPHATASE"/>
    <property type="match status" value="1"/>
</dbReference>
<dbReference type="EMBL" id="JACJQT010000024">
    <property type="protein sequence ID" value="MBD2278766.1"/>
    <property type="molecule type" value="Genomic_DNA"/>
</dbReference>
<dbReference type="InterPro" id="IPR051396">
    <property type="entry name" value="Bact_Antivir_Def_Nuclease"/>
</dbReference>
<organism evidence="2 3">
    <name type="scientific">Aphanizomenon flos-aquae FACHB-1040</name>
    <dbReference type="NCBI Taxonomy" id="2692887"/>
    <lineage>
        <taxon>Bacteria</taxon>
        <taxon>Bacillati</taxon>
        <taxon>Cyanobacteriota</taxon>
        <taxon>Cyanophyceae</taxon>
        <taxon>Nostocales</taxon>
        <taxon>Aphanizomenonaceae</taxon>
        <taxon>Aphanizomenon</taxon>
    </lineage>
</organism>
<gene>
    <name evidence="2" type="ORF">H6F99_10800</name>
</gene>
<dbReference type="PANTHER" id="PTHR43581">
    <property type="entry name" value="ATP/GTP PHOSPHATASE"/>
    <property type="match status" value="1"/>
</dbReference>
<evidence type="ECO:0000259" key="1">
    <source>
        <dbReference type="Pfam" id="PF13304"/>
    </source>
</evidence>
<proteinExistence type="predicted"/>
<comment type="caution">
    <text evidence="2">The sequence shown here is derived from an EMBL/GenBank/DDBJ whole genome shotgun (WGS) entry which is preliminary data.</text>
</comment>
<feature type="domain" description="ATPase AAA-type core" evidence="1">
    <location>
        <begin position="25"/>
        <end position="352"/>
    </location>
</feature>
<protein>
    <submittedName>
        <fullName evidence="2">ATP-binding protein</fullName>
    </submittedName>
</protein>
<dbReference type="Proteomes" id="UP000606721">
    <property type="component" value="Unassembled WGS sequence"/>
</dbReference>
<keyword evidence="3" id="KW-1185">Reference proteome</keyword>
<evidence type="ECO:0000313" key="2">
    <source>
        <dbReference type="EMBL" id="MBD2278766.1"/>
    </source>
</evidence>
<dbReference type="InterPro" id="IPR027417">
    <property type="entry name" value="P-loop_NTPase"/>
</dbReference>
<name>A0ABR8BY73_APHFL</name>
<dbReference type="GO" id="GO:0005524">
    <property type="term" value="F:ATP binding"/>
    <property type="evidence" value="ECO:0007669"/>
    <property type="project" value="UniProtKB-KW"/>
</dbReference>
<reference evidence="2 3" key="1">
    <citation type="journal article" date="2020" name="ISME J.">
        <title>Comparative genomics reveals insights into cyanobacterial evolution and habitat adaptation.</title>
        <authorList>
            <person name="Chen M.Y."/>
            <person name="Teng W.K."/>
            <person name="Zhao L."/>
            <person name="Hu C.X."/>
            <person name="Zhou Y.K."/>
            <person name="Han B.P."/>
            <person name="Song L.R."/>
            <person name="Shu W.S."/>
        </authorList>
    </citation>
    <scope>NUCLEOTIDE SEQUENCE [LARGE SCALE GENOMIC DNA]</scope>
    <source>
        <strain evidence="2 3">FACHB-1040</strain>
    </source>
</reference>
<keyword evidence="2" id="KW-0067">ATP-binding</keyword>
<keyword evidence="2" id="KW-0547">Nucleotide-binding</keyword>
<evidence type="ECO:0000313" key="3">
    <source>
        <dbReference type="Proteomes" id="UP000606721"/>
    </source>
</evidence>
<dbReference type="SUPFAM" id="SSF52540">
    <property type="entry name" value="P-loop containing nucleoside triphosphate hydrolases"/>
    <property type="match status" value="1"/>
</dbReference>